<evidence type="ECO:0000313" key="9">
    <source>
        <dbReference type="Proteomes" id="UP000037660"/>
    </source>
</evidence>
<comment type="caution">
    <text evidence="8">The sequence shown here is derived from an EMBL/GenBank/DDBJ whole genome shotgun (WGS) entry which is preliminary data.</text>
</comment>
<sequence length="385" mass="39779">MPAPISSRPVLAARPGRVARRPAAPGPGTLRALLAGLAAALLATGPAAAQGPAGAPAAPRPAATASAPPAAVDAAEDARRARALARASAAVVGLRSTAVEDAVSNRTLGRAREGSGVLIDPAGLVLTIGYLVLEAEQVELELDDGRRLPARPLAYDQATGFGLVQSLVPLPMEAVPLGRSGTLRTDEPLMVVSGGGGGDLGLAQLMSRRPFSGYWEYHLDEALFTAPPHDAHSGAGLFNADGELLGIGSLVVSDARGPGQPPQVGNMFVPIDLLAPILPELRSRGSSRGSHRAWLGLQCVEQGGAVRVVRVNEDGPAEAAGLRPGDLIAAIDGRPVAGLEAFYKALWTGAAERDVQLDIRRRGAEERITVRAMDRLDALRRPQGI</sequence>
<dbReference type="SMART" id="SM00228">
    <property type="entry name" value="PDZ"/>
    <property type="match status" value="1"/>
</dbReference>
<dbReference type="RefSeq" id="WP_054022796.1">
    <property type="nucleotide sequence ID" value="NZ_BBYR01000111.1"/>
</dbReference>
<dbReference type="InterPro" id="IPR001940">
    <property type="entry name" value="Peptidase_S1C"/>
</dbReference>
<feature type="chain" id="PRO_5005513861" evidence="6">
    <location>
        <begin position="50"/>
        <end position="385"/>
    </location>
</feature>
<feature type="domain" description="PDZ" evidence="7">
    <location>
        <begin position="280"/>
        <end position="363"/>
    </location>
</feature>
<gene>
    <name evidence="8" type="ORF">ISF6_0384</name>
</gene>
<proteinExistence type="inferred from homology"/>
<evidence type="ECO:0000256" key="3">
    <source>
        <dbReference type="ARBA" id="ARBA00022801"/>
    </source>
</evidence>
<feature type="region of interest" description="Disordered" evidence="5">
    <location>
        <begin position="1"/>
        <end position="25"/>
    </location>
</feature>
<dbReference type="PRINTS" id="PR00834">
    <property type="entry name" value="PROTEASES2C"/>
</dbReference>
<evidence type="ECO:0000259" key="7">
    <source>
        <dbReference type="PROSITE" id="PS50106"/>
    </source>
</evidence>
<name>A0A0K8P9X5_PISS1</name>
<dbReference type="AlphaFoldDB" id="A0A0K8P9X5"/>
<dbReference type="Gene3D" id="2.30.42.10">
    <property type="match status" value="1"/>
</dbReference>
<comment type="similarity">
    <text evidence="1">Belongs to the peptidase S1C family.</text>
</comment>
<evidence type="ECO:0000256" key="1">
    <source>
        <dbReference type="ARBA" id="ARBA00010541"/>
    </source>
</evidence>
<dbReference type="InterPro" id="IPR009003">
    <property type="entry name" value="Peptidase_S1_PA"/>
</dbReference>
<evidence type="ECO:0000256" key="4">
    <source>
        <dbReference type="ARBA" id="ARBA00022825"/>
    </source>
</evidence>
<evidence type="ECO:0000256" key="2">
    <source>
        <dbReference type="ARBA" id="ARBA00022670"/>
    </source>
</evidence>
<keyword evidence="9" id="KW-1185">Reference proteome</keyword>
<feature type="signal peptide" evidence="6">
    <location>
        <begin position="1"/>
        <end position="49"/>
    </location>
</feature>
<dbReference type="STRING" id="1547922.ISF6_0384"/>
<dbReference type="GO" id="GO:0006508">
    <property type="term" value="P:proteolysis"/>
    <property type="evidence" value="ECO:0007669"/>
    <property type="project" value="UniProtKB-KW"/>
</dbReference>
<protein>
    <submittedName>
        <fullName evidence="8">Putative serine protease</fullName>
    </submittedName>
</protein>
<dbReference type="SMR" id="A0A0K8P9X5"/>
<reference evidence="8 9" key="2">
    <citation type="journal article" date="2016" name="Science">
        <title>A bacterium that degrades and assimilates poly(ethylene terephthalate).</title>
        <authorList>
            <person name="Yoshida S."/>
            <person name="Hiraga K."/>
            <person name="Takehana T."/>
            <person name="Taniguchi I."/>
            <person name="Yamaji H."/>
            <person name="Maeda Y."/>
            <person name="Toyohara K."/>
            <person name="Miyamoto K."/>
            <person name="Kimura Y."/>
            <person name="Oda K."/>
        </authorList>
    </citation>
    <scope>NUCLEOTIDE SEQUENCE [LARGE SCALE GENOMIC DNA]</scope>
    <source>
        <strain evidence="9">NBRC 110686 / TISTR 2288 / 201-F6</strain>
    </source>
</reference>
<dbReference type="Pfam" id="PF13365">
    <property type="entry name" value="Trypsin_2"/>
    <property type="match status" value="1"/>
</dbReference>
<evidence type="ECO:0000256" key="6">
    <source>
        <dbReference type="SAM" id="SignalP"/>
    </source>
</evidence>
<dbReference type="SUPFAM" id="SSF50156">
    <property type="entry name" value="PDZ domain-like"/>
    <property type="match status" value="1"/>
</dbReference>
<feature type="compositionally biased region" description="Low complexity" evidence="5">
    <location>
        <begin position="8"/>
        <end position="25"/>
    </location>
</feature>
<feature type="region of interest" description="Disordered" evidence="5">
    <location>
        <begin position="48"/>
        <end position="74"/>
    </location>
</feature>
<organism evidence="8 9">
    <name type="scientific">Piscinibacter sakaiensis</name>
    <name type="common">Ideonella sakaiensis</name>
    <dbReference type="NCBI Taxonomy" id="1547922"/>
    <lineage>
        <taxon>Bacteria</taxon>
        <taxon>Pseudomonadati</taxon>
        <taxon>Pseudomonadota</taxon>
        <taxon>Betaproteobacteria</taxon>
        <taxon>Burkholderiales</taxon>
        <taxon>Sphaerotilaceae</taxon>
        <taxon>Piscinibacter</taxon>
    </lineage>
</organism>
<dbReference type="InterPro" id="IPR001478">
    <property type="entry name" value="PDZ"/>
</dbReference>
<dbReference type="PANTHER" id="PTHR22939">
    <property type="entry name" value="SERINE PROTEASE FAMILY S1C HTRA-RELATED"/>
    <property type="match status" value="1"/>
</dbReference>
<dbReference type="OrthoDB" id="8678832at2"/>
<reference evidence="9" key="1">
    <citation type="submission" date="2015-07" db="EMBL/GenBank/DDBJ databases">
        <title>Discovery of a poly(ethylene terephthalate assimilation.</title>
        <authorList>
            <person name="Yoshida S."/>
            <person name="Hiraga K."/>
            <person name="Takehana T."/>
            <person name="Taniguchi I."/>
            <person name="Yamaji H."/>
            <person name="Maeda Y."/>
            <person name="Toyohara K."/>
            <person name="Miyamoto K."/>
            <person name="Kimura Y."/>
            <person name="Oda K."/>
        </authorList>
    </citation>
    <scope>NUCLEOTIDE SEQUENCE [LARGE SCALE GENOMIC DNA]</scope>
    <source>
        <strain evidence="9">NBRC 110686 / TISTR 2288 / 201-F6</strain>
    </source>
</reference>
<dbReference type="Pfam" id="PF13180">
    <property type="entry name" value="PDZ_2"/>
    <property type="match status" value="1"/>
</dbReference>
<keyword evidence="3" id="KW-0378">Hydrolase</keyword>
<dbReference type="PROSITE" id="PS50106">
    <property type="entry name" value="PDZ"/>
    <property type="match status" value="1"/>
</dbReference>
<evidence type="ECO:0000313" key="8">
    <source>
        <dbReference type="EMBL" id="GAP38965.1"/>
    </source>
</evidence>
<dbReference type="EMBL" id="BBYR01000111">
    <property type="protein sequence ID" value="GAP38965.1"/>
    <property type="molecule type" value="Genomic_DNA"/>
</dbReference>
<keyword evidence="2 8" id="KW-0645">Protease</keyword>
<dbReference type="PANTHER" id="PTHR22939:SF129">
    <property type="entry name" value="SERINE PROTEASE HTRA2, MITOCHONDRIAL"/>
    <property type="match status" value="1"/>
</dbReference>
<dbReference type="Proteomes" id="UP000037660">
    <property type="component" value="Unassembled WGS sequence"/>
</dbReference>
<dbReference type="SUPFAM" id="SSF50494">
    <property type="entry name" value="Trypsin-like serine proteases"/>
    <property type="match status" value="1"/>
</dbReference>
<feature type="compositionally biased region" description="Low complexity" evidence="5">
    <location>
        <begin position="48"/>
        <end position="73"/>
    </location>
</feature>
<dbReference type="GO" id="GO:0004252">
    <property type="term" value="F:serine-type endopeptidase activity"/>
    <property type="evidence" value="ECO:0007669"/>
    <property type="project" value="InterPro"/>
</dbReference>
<accession>A0A0K8P9X5</accession>
<dbReference type="InterPro" id="IPR036034">
    <property type="entry name" value="PDZ_sf"/>
</dbReference>
<dbReference type="Gene3D" id="2.40.10.120">
    <property type="match status" value="1"/>
</dbReference>
<keyword evidence="4" id="KW-0720">Serine protease</keyword>
<keyword evidence="6" id="KW-0732">Signal</keyword>
<evidence type="ECO:0000256" key="5">
    <source>
        <dbReference type="SAM" id="MobiDB-lite"/>
    </source>
</evidence>